<organism evidence="2 3">
    <name type="scientific">Cylicocyclus nassatus</name>
    <name type="common">Nematode worm</name>
    <dbReference type="NCBI Taxonomy" id="53992"/>
    <lineage>
        <taxon>Eukaryota</taxon>
        <taxon>Metazoa</taxon>
        <taxon>Ecdysozoa</taxon>
        <taxon>Nematoda</taxon>
        <taxon>Chromadorea</taxon>
        <taxon>Rhabditida</taxon>
        <taxon>Rhabditina</taxon>
        <taxon>Rhabditomorpha</taxon>
        <taxon>Strongyloidea</taxon>
        <taxon>Strongylidae</taxon>
        <taxon>Cylicocyclus</taxon>
    </lineage>
</organism>
<feature type="region of interest" description="Disordered" evidence="1">
    <location>
        <begin position="58"/>
        <end position="110"/>
    </location>
</feature>
<dbReference type="AlphaFoldDB" id="A0AA36GEN9"/>
<keyword evidence="3" id="KW-1185">Reference proteome</keyword>
<evidence type="ECO:0000313" key="2">
    <source>
        <dbReference type="EMBL" id="CAJ0591637.1"/>
    </source>
</evidence>
<accession>A0AA36GEN9</accession>
<dbReference type="Proteomes" id="UP001176961">
    <property type="component" value="Unassembled WGS sequence"/>
</dbReference>
<proteinExistence type="predicted"/>
<evidence type="ECO:0000256" key="1">
    <source>
        <dbReference type="SAM" id="MobiDB-lite"/>
    </source>
</evidence>
<comment type="caution">
    <text evidence="2">The sequence shown here is derived from an EMBL/GenBank/DDBJ whole genome shotgun (WGS) entry which is preliminary data.</text>
</comment>
<sequence length="110" mass="12315">MFSLMMVVLQTDIIKLRNEISIQTDFARIQIRYKLQMTTLLLPVLVVLLALNAVAPQTSSVRTTTSGESDEADYRTSIRTTTSGESDEFTSRNPTRTTTSGEDSSEYTTR</sequence>
<gene>
    <name evidence="2" type="ORF">CYNAS_LOCUS3620</name>
</gene>
<reference evidence="2" key="1">
    <citation type="submission" date="2023-07" db="EMBL/GenBank/DDBJ databases">
        <authorList>
            <consortium name="CYATHOMIX"/>
        </authorList>
    </citation>
    <scope>NUCLEOTIDE SEQUENCE</scope>
    <source>
        <strain evidence="2">N/A</strain>
    </source>
</reference>
<feature type="compositionally biased region" description="Polar residues" evidence="1">
    <location>
        <begin position="58"/>
        <end position="67"/>
    </location>
</feature>
<evidence type="ECO:0000313" key="3">
    <source>
        <dbReference type="Proteomes" id="UP001176961"/>
    </source>
</evidence>
<dbReference type="EMBL" id="CATQJL010000001">
    <property type="protein sequence ID" value="CAJ0591637.1"/>
    <property type="molecule type" value="Genomic_DNA"/>
</dbReference>
<protein>
    <submittedName>
        <fullName evidence="2">Uncharacterized protein</fullName>
    </submittedName>
</protein>
<feature type="compositionally biased region" description="Polar residues" evidence="1">
    <location>
        <begin position="91"/>
        <end position="110"/>
    </location>
</feature>
<name>A0AA36GEN9_CYLNA</name>